<gene>
    <name evidence="2" type="ORF">GCM10022247_56770</name>
</gene>
<dbReference type="PROSITE" id="PS50943">
    <property type="entry name" value="HTH_CROC1"/>
    <property type="match status" value="1"/>
</dbReference>
<name>A0ABP7TEP5_9PSEU</name>
<accession>A0ABP7TEP5</accession>
<dbReference type="InterPro" id="IPR001387">
    <property type="entry name" value="Cro/C1-type_HTH"/>
</dbReference>
<dbReference type="Gene3D" id="1.10.260.40">
    <property type="entry name" value="lambda repressor-like DNA-binding domains"/>
    <property type="match status" value="1"/>
</dbReference>
<dbReference type="Pfam" id="PF13560">
    <property type="entry name" value="HTH_31"/>
    <property type="match status" value="1"/>
</dbReference>
<protein>
    <recommendedName>
        <fullName evidence="1">HTH cro/C1-type domain-containing protein</fullName>
    </recommendedName>
</protein>
<dbReference type="Proteomes" id="UP001501747">
    <property type="component" value="Unassembled WGS sequence"/>
</dbReference>
<evidence type="ECO:0000313" key="3">
    <source>
        <dbReference type="Proteomes" id="UP001501747"/>
    </source>
</evidence>
<dbReference type="CDD" id="cd00093">
    <property type="entry name" value="HTH_XRE"/>
    <property type="match status" value="1"/>
</dbReference>
<dbReference type="SUPFAM" id="SSF47413">
    <property type="entry name" value="lambda repressor-like DNA-binding domains"/>
    <property type="match status" value="1"/>
</dbReference>
<dbReference type="EMBL" id="BAABAL010000019">
    <property type="protein sequence ID" value="GAA4024966.1"/>
    <property type="molecule type" value="Genomic_DNA"/>
</dbReference>
<keyword evidence="3" id="KW-1185">Reference proteome</keyword>
<organism evidence="2 3">
    <name type="scientific">Allokutzneria multivorans</name>
    <dbReference type="NCBI Taxonomy" id="1142134"/>
    <lineage>
        <taxon>Bacteria</taxon>
        <taxon>Bacillati</taxon>
        <taxon>Actinomycetota</taxon>
        <taxon>Actinomycetes</taxon>
        <taxon>Pseudonocardiales</taxon>
        <taxon>Pseudonocardiaceae</taxon>
        <taxon>Allokutzneria</taxon>
    </lineage>
</organism>
<comment type="caution">
    <text evidence="2">The sequence shown here is derived from an EMBL/GenBank/DDBJ whole genome shotgun (WGS) entry which is preliminary data.</text>
</comment>
<dbReference type="SMART" id="SM00530">
    <property type="entry name" value="HTH_XRE"/>
    <property type="match status" value="1"/>
</dbReference>
<proteinExistence type="predicted"/>
<sequence length="152" mass="17173">MLRRTFGALLWRERLAQGLRQVDLAALAGLDRRTVERLEAGSVRPSTSSTRKLAVALRRGRDELAVAVLDLDLQEAAGSSLRTWNRRRPLRARTLRVYEQARELRCAEAQRRAAEALAEAEELEAWAAALVEAVDQPAPQQDQLARRPQVRR</sequence>
<evidence type="ECO:0000313" key="2">
    <source>
        <dbReference type="EMBL" id="GAA4024966.1"/>
    </source>
</evidence>
<evidence type="ECO:0000259" key="1">
    <source>
        <dbReference type="PROSITE" id="PS50943"/>
    </source>
</evidence>
<reference evidence="3" key="1">
    <citation type="journal article" date="2019" name="Int. J. Syst. Evol. Microbiol.">
        <title>The Global Catalogue of Microorganisms (GCM) 10K type strain sequencing project: providing services to taxonomists for standard genome sequencing and annotation.</title>
        <authorList>
            <consortium name="The Broad Institute Genomics Platform"/>
            <consortium name="The Broad Institute Genome Sequencing Center for Infectious Disease"/>
            <person name="Wu L."/>
            <person name="Ma J."/>
        </authorList>
    </citation>
    <scope>NUCLEOTIDE SEQUENCE [LARGE SCALE GENOMIC DNA]</scope>
    <source>
        <strain evidence="3">JCM 17342</strain>
    </source>
</reference>
<dbReference type="InterPro" id="IPR010982">
    <property type="entry name" value="Lambda_DNA-bd_dom_sf"/>
</dbReference>
<feature type="domain" description="HTH cro/C1-type" evidence="1">
    <location>
        <begin position="10"/>
        <end position="64"/>
    </location>
</feature>